<dbReference type="EMBL" id="AP028213">
    <property type="protein sequence ID" value="BEI89503.1"/>
    <property type="molecule type" value="Genomic_DNA"/>
</dbReference>
<accession>A0AA48IFV4</accession>
<feature type="compositionally biased region" description="Low complexity" evidence="1">
    <location>
        <begin position="192"/>
        <end position="204"/>
    </location>
</feature>
<evidence type="ECO:0000256" key="1">
    <source>
        <dbReference type="SAM" id="MobiDB-lite"/>
    </source>
</evidence>
<feature type="region of interest" description="Disordered" evidence="1">
    <location>
        <begin position="180"/>
        <end position="260"/>
    </location>
</feature>
<dbReference type="GeneID" id="85493374"/>
<gene>
    <name evidence="2" type="ORF">CcaverHIS019_0208650</name>
</gene>
<evidence type="ECO:0000313" key="3">
    <source>
        <dbReference type="Proteomes" id="UP001233271"/>
    </source>
</evidence>
<reference evidence="2" key="1">
    <citation type="journal article" date="2023" name="BMC Genomics">
        <title>Chromosome-level genome assemblies of Cutaneotrichosporon spp. (Trichosporonales, Basidiomycota) reveal imbalanced evolution between nucleotide sequences and chromosome synteny.</title>
        <authorList>
            <person name="Kobayashi Y."/>
            <person name="Kayamori A."/>
            <person name="Aoki K."/>
            <person name="Shiwa Y."/>
            <person name="Matsutani M."/>
            <person name="Fujita N."/>
            <person name="Sugita T."/>
            <person name="Iwasaki W."/>
            <person name="Tanaka N."/>
            <person name="Takashima M."/>
        </authorList>
    </citation>
    <scope>NUCLEOTIDE SEQUENCE</scope>
    <source>
        <strain evidence="2">HIS019</strain>
    </source>
</reference>
<sequence length="260" mass="27106">MALPTPEALTLAANVFHADVDAWLPTSFGVTRTEKEKEAEWASARAFGSLRGADRLGLGHPDAQDPEARRAAQVSRAGGDILKKALKRKAEEGTPTPIPSSLSGRDDDDDESRSRAVASKKRKTADAFKSKTAVHPLLNLKNPIPGYNAPAEAKKAVVKEKMVEVDDTVNEAAALAASLSTGSATMRVVGKSAPSSMSGPGSPADKTSPSSPKTNTASAASVAGSILTSETSDTSQPQPQSKAALRREKRKAAKARKAAL</sequence>
<keyword evidence="3" id="KW-1185">Reference proteome</keyword>
<organism evidence="2 3">
    <name type="scientific">Cutaneotrichosporon cavernicola</name>
    <dbReference type="NCBI Taxonomy" id="279322"/>
    <lineage>
        <taxon>Eukaryota</taxon>
        <taxon>Fungi</taxon>
        <taxon>Dikarya</taxon>
        <taxon>Basidiomycota</taxon>
        <taxon>Agaricomycotina</taxon>
        <taxon>Tremellomycetes</taxon>
        <taxon>Trichosporonales</taxon>
        <taxon>Trichosporonaceae</taxon>
        <taxon>Cutaneotrichosporon</taxon>
    </lineage>
</organism>
<dbReference type="AlphaFoldDB" id="A0AA48IFV4"/>
<proteinExistence type="predicted"/>
<dbReference type="RefSeq" id="XP_060454769.1">
    <property type="nucleotide sequence ID" value="XM_060597925.1"/>
</dbReference>
<feature type="region of interest" description="Disordered" evidence="1">
    <location>
        <begin position="52"/>
        <end position="133"/>
    </location>
</feature>
<name>A0AA48IFV4_9TREE</name>
<dbReference type="KEGG" id="ccac:CcaHIS019_0208650"/>
<evidence type="ECO:0000313" key="2">
    <source>
        <dbReference type="EMBL" id="BEI89503.1"/>
    </source>
</evidence>
<protein>
    <submittedName>
        <fullName evidence="2">Uncharacterized protein</fullName>
    </submittedName>
</protein>
<feature type="compositionally biased region" description="Polar residues" evidence="1">
    <location>
        <begin position="205"/>
        <end position="219"/>
    </location>
</feature>
<dbReference type="Proteomes" id="UP001233271">
    <property type="component" value="Chromosome 2"/>
</dbReference>
<feature type="compositionally biased region" description="Polar residues" evidence="1">
    <location>
        <begin position="226"/>
        <end position="241"/>
    </location>
</feature>
<feature type="compositionally biased region" description="Basic residues" evidence="1">
    <location>
        <begin position="247"/>
        <end position="260"/>
    </location>
</feature>